<keyword evidence="5 6" id="KW-0411">Iron-sulfur</keyword>
<dbReference type="HAMAP" id="MF_02040">
    <property type="entry name" value="Mrp_NBP35"/>
    <property type="match status" value="1"/>
</dbReference>
<evidence type="ECO:0000313" key="8">
    <source>
        <dbReference type="EMBL" id="TDT50544.1"/>
    </source>
</evidence>
<reference evidence="8 9" key="1">
    <citation type="submission" date="2019-03" db="EMBL/GenBank/DDBJ databases">
        <title>Genomic Encyclopedia of Type Strains, Phase IV (KMG-IV): sequencing the most valuable type-strain genomes for metagenomic binning, comparative biology and taxonomic classification.</title>
        <authorList>
            <person name="Goeker M."/>
        </authorList>
    </citation>
    <scope>NUCLEOTIDE SEQUENCE [LARGE SCALE GENOMIC DNA]</scope>
    <source>
        <strain evidence="8 9">DSM 24455</strain>
    </source>
</reference>
<evidence type="ECO:0000256" key="1">
    <source>
        <dbReference type="ARBA" id="ARBA00022723"/>
    </source>
</evidence>
<keyword evidence="4 6" id="KW-0408">Iron</keyword>
<keyword evidence="6" id="KW-0378">Hydrolase</keyword>
<gene>
    <name evidence="8" type="ORF">EDD71_1277</name>
</gene>
<evidence type="ECO:0000256" key="4">
    <source>
        <dbReference type="ARBA" id="ARBA00023004"/>
    </source>
</evidence>
<dbReference type="AlphaFoldDB" id="A0A4R7KAV4"/>
<dbReference type="GO" id="GO:0140663">
    <property type="term" value="F:ATP-dependent FeS chaperone activity"/>
    <property type="evidence" value="ECO:0007669"/>
    <property type="project" value="InterPro"/>
</dbReference>
<dbReference type="GO" id="GO:0005524">
    <property type="term" value="F:ATP binding"/>
    <property type="evidence" value="ECO:0007669"/>
    <property type="project" value="UniProtKB-UniRule"/>
</dbReference>
<dbReference type="GO" id="GO:0016226">
    <property type="term" value="P:iron-sulfur cluster assembly"/>
    <property type="evidence" value="ECO:0007669"/>
    <property type="project" value="InterPro"/>
</dbReference>
<dbReference type="InterPro" id="IPR033756">
    <property type="entry name" value="YlxH/NBP35"/>
</dbReference>
<dbReference type="GO" id="GO:0016887">
    <property type="term" value="F:ATP hydrolysis activity"/>
    <property type="evidence" value="ECO:0007669"/>
    <property type="project" value="UniProtKB-UniRule"/>
</dbReference>
<dbReference type="PROSITE" id="PS01215">
    <property type="entry name" value="MRP"/>
    <property type="match status" value="1"/>
</dbReference>
<evidence type="ECO:0000256" key="6">
    <source>
        <dbReference type="HAMAP-Rule" id="MF_02040"/>
    </source>
</evidence>
<protein>
    <recommendedName>
        <fullName evidence="6">Iron-sulfur cluster carrier protein</fullName>
    </recommendedName>
</protein>
<dbReference type="InterPro" id="IPR000808">
    <property type="entry name" value="Mrp-like_CS"/>
</dbReference>
<evidence type="ECO:0000256" key="2">
    <source>
        <dbReference type="ARBA" id="ARBA00022741"/>
    </source>
</evidence>
<organism evidence="8 9">
    <name type="scientific">Fonticella tunisiensis</name>
    <dbReference type="NCBI Taxonomy" id="1096341"/>
    <lineage>
        <taxon>Bacteria</taxon>
        <taxon>Bacillati</taxon>
        <taxon>Bacillota</taxon>
        <taxon>Clostridia</taxon>
        <taxon>Eubacteriales</taxon>
        <taxon>Clostridiaceae</taxon>
        <taxon>Fonticella</taxon>
    </lineage>
</organism>
<comment type="caution">
    <text evidence="8">The sequence shown here is derived from an EMBL/GenBank/DDBJ whole genome shotgun (WGS) entry which is preliminary data.</text>
</comment>
<dbReference type="GO" id="GO:0046872">
    <property type="term" value="F:metal ion binding"/>
    <property type="evidence" value="ECO:0007669"/>
    <property type="project" value="UniProtKB-KW"/>
</dbReference>
<evidence type="ECO:0000256" key="7">
    <source>
        <dbReference type="SAM" id="MobiDB-lite"/>
    </source>
</evidence>
<dbReference type="Proteomes" id="UP000295325">
    <property type="component" value="Unassembled WGS sequence"/>
</dbReference>
<dbReference type="PANTHER" id="PTHR42961">
    <property type="entry name" value="IRON-SULFUR PROTEIN NUBPL"/>
    <property type="match status" value="1"/>
</dbReference>
<evidence type="ECO:0000256" key="5">
    <source>
        <dbReference type="ARBA" id="ARBA00023014"/>
    </source>
</evidence>
<name>A0A4R7KAV4_9CLOT</name>
<proteinExistence type="inferred from homology"/>
<comment type="subunit">
    <text evidence="6">Homodimer.</text>
</comment>
<feature type="region of interest" description="Disordered" evidence="7">
    <location>
        <begin position="1"/>
        <end position="24"/>
    </location>
</feature>
<keyword evidence="3 6" id="KW-0067">ATP-binding</keyword>
<comment type="function">
    <text evidence="6">Binds and transfers iron-sulfur (Fe-S) clusters to target apoproteins. Can hydrolyze ATP.</text>
</comment>
<comment type="similarity">
    <text evidence="6">Belongs to the Mrp/NBP35 ATP-binding proteins family.</text>
</comment>
<keyword evidence="9" id="KW-1185">Reference proteome</keyword>
<dbReference type="GO" id="GO:0051539">
    <property type="term" value="F:4 iron, 4 sulfur cluster binding"/>
    <property type="evidence" value="ECO:0007669"/>
    <property type="project" value="TreeGrafter"/>
</dbReference>
<evidence type="ECO:0000313" key="9">
    <source>
        <dbReference type="Proteomes" id="UP000295325"/>
    </source>
</evidence>
<dbReference type="InterPro" id="IPR044304">
    <property type="entry name" value="NUBPL-like"/>
</dbReference>
<dbReference type="CDD" id="cd02037">
    <property type="entry name" value="Mrp_NBP35"/>
    <property type="match status" value="1"/>
</dbReference>
<dbReference type="Gene3D" id="3.40.50.300">
    <property type="entry name" value="P-loop containing nucleotide triphosphate hydrolases"/>
    <property type="match status" value="1"/>
</dbReference>
<dbReference type="SUPFAM" id="SSF52540">
    <property type="entry name" value="P-loop containing nucleoside triphosphate hydrolases"/>
    <property type="match status" value="1"/>
</dbReference>
<dbReference type="OrthoDB" id="9809679at2"/>
<dbReference type="InterPro" id="IPR027417">
    <property type="entry name" value="P-loop_NTPase"/>
</dbReference>
<sequence>MSNCQSCPSNGNCSRQNNNQQNTCGVVNNPKNRVKHIIGIMSGKGGVGKSTVTAILAVELKRRGFKVGIMDADITGPSIPRLFGINNQRATGDGTYIYPVKTSEGIDVMSMNLLMPQETQPVLWRGPMIGGAVQQFWTDVVWGELDFLLVDMPPGTGDVALTVMQSIPVTGLVMVSTPQSMVSMIVAKAVNMADKMGIKVLGVVENMTYITCPDCGKRIDIYGKNASQEAANKVGVKLLGELPMDKDLMELSDEGRVEKFEAFREEFKNISDSILGSINV</sequence>
<dbReference type="EMBL" id="SOAZ01000027">
    <property type="protein sequence ID" value="TDT50544.1"/>
    <property type="molecule type" value="Genomic_DNA"/>
</dbReference>
<keyword evidence="1 6" id="KW-0479">Metal-binding</keyword>
<keyword evidence="2 6" id="KW-0547">Nucleotide-binding</keyword>
<evidence type="ECO:0000256" key="3">
    <source>
        <dbReference type="ARBA" id="ARBA00022840"/>
    </source>
</evidence>
<dbReference type="PANTHER" id="PTHR42961:SF2">
    <property type="entry name" value="IRON-SULFUR PROTEIN NUBPL"/>
    <property type="match status" value="1"/>
</dbReference>
<dbReference type="FunFam" id="3.40.50.300:FF:001119">
    <property type="entry name" value="Iron-sulfur cluster carrier protein"/>
    <property type="match status" value="1"/>
</dbReference>
<feature type="binding site" evidence="6">
    <location>
        <begin position="43"/>
        <end position="50"/>
    </location>
    <ligand>
        <name>ATP</name>
        <dbReference type="ChEBI" id="CHEBI:30616"/>
    </ligand>
</feature>
<dbReference type="Pfam" id="PF10609">
    <property type="entry name" value="ParA"/>
    <property type="match status" value="1"/>
</dbReference>
<dbReference type="RefSeq" id="WP_133629083.1">
    <property type="nucleotide sequence ID" value="NZ_SOAZ01000027.1"/>
</dbReference>
<dbReference type="InterPro" id="IPR019591">
    <property type="entry name" value="Mrp/NBP35_ATP-bd"/>
</dbReference>
<accession>A0A4R7KAV4</accession>